<gene>
    <name evidence="1" type="ORF">FKG95_21675</name>
</gene>
<accession>A0A545TG98</accession>
<sequence length="409" mass="46159">MSVQPELLFLSHRIPYPPDKGDKIRSWNILKGLAEQYRVHLGCFIDDEEDLKYADHLRGVCDRCHFARLNPLTAKLWSSTALLNGDPLTLSYYKNAGLQRWVDDLARERDLESVFVFSGAVAQYIPASLNEKVRRIVDFVDVDSDKWRQYADSKPWPASWIYDREGRKLLEFERKIAAQSDAGLFVSPAEAAFFRKLAPESSDKISHINNGVDFEFFDPAQAFESPFSADERPLVFTGAMDYWPNADAVIWFAEEILPRLREKREDVRFYVVGSKPGNEVKALARRDAVTVTGRVEDVRPYIAHAAAVVAPLRISRGVQNKVLEGMAMARPVVATSQALEGIDASYGEEVLKADDPNEFIGKIIALLDSDKESLLGKKARARVMRDYAWSANIDRLTVMLKGTAQNMPV</sequence>
<dbReference type="PANTHER" id="PTHR12526">
    <property type="entry name" value="GLYCOSYLTRANSFERASE"/>
    <property type="match status" value="1"/>
</dbReference>
<dbReference type="CDD" id="cd03801">
    <property type="entry name" value="GT4_PimA-like"/>
    <property type="match status" value="1"/>
</dbReference>
<dbReference type="GO" id="GO:0016757">
    <property type="term" value="F:glycosyltransferase activity"/>
    <property type="evidence" value="ECO:0007669"/>
    <property type="project" value="TreeGrafter"/>
</dbReference>
<evidence type="ECO:0000313" key="1">
    <source>
        <dbReference type="EMBL" id="TQV76247.1"/>
    </source>
</evidence>
<dbReference type="OrthoDB" id="9807209at2"/>
<dbReference type="PANTHER" id="PTHR12526:SF600">
    <property type="entry name" value="GLYCOSYL TRANSFERASE GROUP 1"/>
    <property type="match status" value="1"/>
</dbReference>
<organism evidence="1 2">
    <name type="scientific">Denitrobaculum tricleocarpae</name>
    <dbReference type="NCBI Taxonomy" id="2591009"/>
    <lineage>
        <taxon>Bacteria</taxon>
        <taxon>Pseudomonadati</taxon>
        <taxon>Pseudomonadota</taxon>
        <taxon>Alphaproteobacteria</taxon>
        <taxon>Rhodospirillales</taxon>
        <taxon>Rhodospirillaceae</taxon>
        <taxon>Denitrobaculum</taxon>
    </lineage>
</organism>
<dbReference type="NCBIfam" id="TIGR03087">
    <property type="entry name" value="stp1"/>
    <property type="match status" value="1"/>
</dbReference>
<dbReference type="Proteomes" id="UP000315252">
    <property type="component" value="Unassembled WGS sequence"/>
</dbReference>
<keyword evidence="2" id="KW-1185">Reference proteome</keyword>
<keyword evidence="1" id="KW-0808">Transferase</keyword>
<evidence type="ECO:0000313" key="2">
    <source>
        <dbReference type="Proteomes" id="UP000315252"/>
    </source>
</evidence>
<dbReference type="SUPFAM" id="SSF53756">
    <property type="entry name" value="UDP-Glycosyltransferase/glycogen phosphorylase"/>
    <property type="match status" value="1"/>
</dbReference>
<dbReference type="EMBL" id="VHSH01000008">
    <property type="protein sequence ID" value="TQV76247.1"/>
    <property type="molecule type" value="Genomic_DNA"/>
</dbReference>
<protein>
    <submittedName>
        <fullName evidence="1">TIGR03087 family PEP-CTERM/XrtA system glycosyltransferase</fullName>
    </submittedName>
</protein>
<dbReference type="AlphaFoldDB" id="A0A545TG98"/>
<dbReference type="InterPro" id="IPR017521">
    <property type="entry name" value="Sugar_tfrase_PEP-CTERM_Stp1"/>
</dbReference>
<comment type="caution">
    <text evidence="1">The sequence shown here is derived from an EMBL/GenBank/DDBJ whole genome shotgun (WGS) entry which is preliminary data.</text>
</comment>
<proteinExistence type="predicted"/>
<dbReference type="Pfam" id="PF13692">
    <property type="entry name" value="Glyco_trans_1_4"/>
    <property type="match status" value="1"/>
</dbReference>
<dbReference type="Gene3D" id="3.40.50.2000">
    <property type="entry name" value="Glycogen Phosphorylase B"/>
    <property type="match status" value="2"/>
</dbReference>
<dbReference type="RefSeq" id="WP_142898510.1">
    <property type="nucleotide sequence ID" value="NZ_ML660059.1"/>
</dbReference>
<name>A0A545TG98_9PROT</name>
<reference evidence="1 2" key="1">
    <citation type="submission" date="2019-06" db="EMBL/GenBank/DDBJ databases">
        <title>Whole genome sequence for Rhodospirillaceae sp. R148.</title>
        <authorList>
            <person name="Wang G."/>
        </authorList>
    </citation>
    <scope>NUCLEOTIDE SEQUENCE [LARGE SCALE GENOMIC DNA]</scope>
    <source>
        <strain evidence="1 2">R148</strain>
    </source>
</reference>